<dbReference type="RefSeq" id="WP_078116316.1">
    <property type="nucleotide sequence ID" value="NZ_MWMH01000005.1"/>
</dbReference>
<evidence type="ECO:0000313" key="3">
    <source>
        <dbReference type="Proteomes" id="UP000190959"/>
    </source>
</evidence>
<accession>A0A1S9N579</accession>
<dbReference type="Proteomes" id="UP000190959">
    <property type="component" value="Unassembled WGS sequence"/>
</dbReference>
<name>A0A1S9N579_CLOBE</name>
<reference evidence="2 3" key="1">
    <citation type="submission" date="2017-02" db="EMBL/GenBank/DDBJ databases">
        <title>Genome sequence of Clostridium beijerinckii Br21.</title>
        <authorList>
            <person name="Fonseca B.C."/>
            <person name="Guazzaroni M.E."/>
            <person name="Riano-Pachon D.M."/>
            <person name="Reginatto V."/>
        </authorList>
    </citation>
    <scope>NUCLEOTIDE SEQUENCE [LARGE SCALE GENOMIC DNA]</scope>
    <source>
        <strain evidence="2 3">Br21</strain>
    </source>
</reference>
<feature type="compositionally biased region" description="Polar residues" evidence="1">
    <location>
        <begin position="1"/>
        <end position="11"/>
    </location>
</feature>
<protein>
    <submittedName>
        <fullName evidence="2">Uncharacterized protein</fullName>
    </submittedName>
</protein>
<evidence type="ECO:0000313" key="2">
    <source>
        <dbReference type="EMBL" id="OOP72531.1"/>
    </source>
</evidence>
<sequence>MKETLENNIDTCTGIPGQRMGQSGTSYGSGYGKIAGGKGAGKGNMSGDGSLGRTNCYFNVF</sequence>
<dbReference type="AlphaFoldDB" id="A0A1S9N579"/>
<organism evidence="2 3">
    <name type="scientific">Clostridium beijerinckii</name>
    <name type="common">Clostridium MP</name>
    <dbReference type="NCBI Taxonomy" id="1520"/>
    <lineage>
        <taxon>Bacteria</taxon>
        <taxon>Bacillati</taxon>
        <taxon>Bacillota</taxon>
        <taxon>Clostridia</taxon>
        <taxon>Eubacteriales</taxon>
        <taxon>Clostridiaceae</taxon>
        <taxon>Clostridium</taxon>
    </lineage>
</organism>
<evidence type="ECO:0000256" key="1">
    <source>
        <dbReference type="SAM" id="MobiDB-lite"/>
    </source>
</evidence>
<feature type="region of interest" description="Disordered" evidence="1">
    <location>
        <begin position="1"/>
        <end position="23"/>
    </location>
</feature>
<gene>
    <name evidence="2" type="ORF">CBEIBR21_16520</name>
</gene>
<proteinExistence type="predicted"/>
<dbReference type="EMBL" id="MWMH01000005">
    <property type="protein sequence ID" value="OOP72531.1"/>
    <property type="molecule type" value="Genomic_DNA"/>
</dbReference>
<comment type="caution">
    <text evidence="2">The sequence shown here is derived from an EMBL/GenBank/DDBJ whole genome shotgun (WGS) entry which is preliminary data.</text>
</comment>